<evidence type="ECO:0000313" key="2">
    <source>
        <dbReference type="EMBL" id="ARK30228.1"/>
    </source>
</evidence>
<proteinExistence type="predicted"/>
<organism evidence="2 3">
    <name type="scientific">Halalkalibacter krulwichiae</name>
    <dbReference type="NCBI Taxonomy" id="199441"/>
    <lineage>
        <taxon>Bacteria</taxon>
        <taxon>Bacillati</taxon>
        <taxon>Bacillota</taxon>
        <taxon>Bacilli</taxon>
        <taxon>Bacillales</taxon>
        <taxon>Bacillaceae</taxon>
        <taxon>Halalkalibacter</taxon>
    </lineage>
</organism>
<keyword evidence="3" id="KW-1185">Reference proteome</keyword>
<dbReference type="STRING" id="199441.BkAM31D_10525"/>
<feature type="region of interest" description="Disordered" evidence="1">
    <location>
        <begin position="472"/>
        <end position="493"/>
    </location>
</feature>
<gene>
    <name evidence="2" type="ORF">BkAM31D_10525</name>
</gene>
<evidence type="ECO:0000313" key="3">
    <source>
        <dbReference type="Proteomes" id="UP000193006"/>
    </source>
</evidence>
<dbReference type="PROSITE" id="PS51257">
    <property type="entry name" value="PROKAR_LIPOPROTEIN"/>
    <property type="match status" value="1"/>
</dbReference>
<dbReference type="InterPro" id="IPR017850">
    <property type="entry name" value="Alkaline_phosphatase_core_sf"/>
</dbReference>
<dbReference type="PANTHER" id="PTHR10151:SF120">
    <property type="entry name" value="BIS(5'-ADENOSYL)-TRIPHOSPHATASE"/>
    <property type="match status" value="1"/>
</dbReference>
<dbReference type="SUPFAM" id="SSF53649">
    <property type="entry name" value="Alkaline phosphatase-like"/>
    <property type="match status" value="1"/>
</dbReference>
<dbReference type="AlphaFoldDB" id="A0A1X9M9Z1"/>
<dbReference type="Gene3D" id="3.40.720.10">
    <property type="entry name" value="Alkaline Phosphatase, subunit A"/>
    <property type="match status" value="1"/>
</dbReference>
<protein>
    <submittedName>
        <fullName evidence="2">Type I phosphodiesterase / nucleotide pyrophosphatase</fullName>
    </submittedName>
</protein>
<dbReference type="Proteomes" id="UP000193006">
    <property type="component" value="Chromosome"/>
</dbReference>
<dbReference type="InterPro" id="IPR002591">
    <property type="entry name" value="Phosphodiest/P_Trfase"/>
</dbReference>
<reference evidence="2 3" key="1">
    <citation type="submission" date="2017-04" db="EMBL/GenBank/DDBJ databases">
        <title>Bacillus krulwichiae AM31D Genome sequencing and assembly.</title>
        <authorList>
            <person name="Krulwich T.A."/>
            <person name="Anastor L."/>
            <person name="Ehrlich R."/>
            <person name="Ehrlich G.D."/>
            <person name="Janto B."/>
        </authorList>
    </citation>
    <scope>NUCLEOTIDE SEQUENCE [LARGE SCALE GENOMIC DNA]</scope>
    <source>
        <strain evidence="2 3">AM31D</strain>
    </source>
</reference>
<feature type="compositionally biased region" description="Basic and acidic residues" evidence="1">
    <location>
        <begin position="481"/>
        <end position="493"/>
    </location>
</feature>
<dbReference type="KEGG" id="bkw:BkAM31D_10525"/>
<dbReference type="PANTHER" id="PTHR10151">
    <property type="entry name" value="ECTONUCLEOTIDE PYROPHOSPHATASE/PHOSPHODIESTERASE"/>
    <property type="match status" value="1"/>
</dbReference>
<accession>A0A1X9M9Z1</accession>
<dbReference type="GO" id="GO:0016787">
    <property type="term" value="F:hydrolase activity"/>
    <property type="evidence" value="ECO:0007669"/>
    <property type="project" value="UniProtKB-ARBA"/>
</dbReference>
<dbReference type="EMBL" id="CP020814">
    <property type="protein sequence ID" value="ARK30228.1"/>
    <property type="molecule type" value="Genomic_DNA"/>
</dbReference>
<evidence type="ECO:0000256" key="1">
    <source>
        <dbReference type="SAM" id="MobiDB-lite"/>
    </source>
</evidence>
<name>A0A1X9M9Z1_9BACI</name>
<dbReference type="Pfam" id="PF01663">
    <property type="entry name" value="Phosphodiest"/>
    <property type="match status" value="1"/>
</dbReference>
<sequence precursor="true">MIMRKLFLFILMGCLLIGCNNDRSDGATLAQSTKTAADHEKNVIVIIIDSMTKDVLDESLNRGFLPALSFLMEKGMTHHDLVAPFPSMSVPIETTLITGTSPKEHLLPGLVWYDAQADTIVDYGSTLSKYWKLGMNDTLLNALVHLNSNHISPEVETIYEDLHQKGYSTGAINTIVYRGDSSHKVIVPGYIKALLHLPDQLETKGPDLLAFGQAVLPKAVQNKKLSDSIFQRFGLNDEFSAQVTETLIKEKEQPDFLMVFFPNYDKDAHKHGPVSPEHFANTDQHLQTILNAYDNWDEALERNIFVIMGDHGQDLLHPKKAEAAIDLEPILAPYTIASLLDEPNSGDIVIANNHRSAYLYPTSNNVHYEAITEKLRQDPRIDHISYLDGDEMVIHQVGKTGQLRVKENGSWKDEYNQTWEISGNEEIADIELTKQGTIKYGEYPDIFHQLDGALNSHGPTMVVTARPGHTIKSEGAPVHEAGGEHGDSIKMIR</sequence>